<name>A0A8J6Y343_9BACT</name>
<dbReference type="AlphaFoldDB" id="A0A8J6Y343"/>
<comment type="subcellular location">
    <subcellularLocation>
        <location evidence="1">Membrane</location>
        <topology evidence="1">Multi-pass membrane protein</topology>
    </subcellularLocation>
</comment>
<proteinExistence type="inferred from homology"/>
<feature type="transmembrane region" description="Helical" evidence="8">
    <location>
        <begin position="276"/>
        <end position="300"/>
    </location>
</feature>
<reference evidence="10 11" key="1">
    <citation type="submission" date="2020-08" db="EMBL/GenBank/DDBJ databases">
        <title>Acidobacteriota in marine sediments use diverse sulfur dissimilation pathways.</title>
        <authorList>
            <person name="Wasmund K."/>
        </authorList>
    </citation>
    <scope>NUCLEOTIDE SEQUENCE [LARGE SCALE GENOMIC DNA]</scope>
    <source>
        <strain evidence="10">MAG AM4</strain>
    </source>
</reference>
<accession>A0A8J6Y343</accession>
<dbReference type="FunFam" id="1.20.1740.10:FF:000013">
    <property type="entry name" value="Solute carrier family 12 member"/>
    <property type="match status" value="1"/>
</dbReference>
<sequence length="810" mass="88621">MTARLIKQKAGFGTAPVFLTAISTILGAVMFLRFGYVVGNVGFAGAVAIVLIGHVVTISTAMSLAEIATNQKVEGGGEYFIISRSFGLEIGGAIGIALFFSQAISVAFYVIAFGEAFSPVFDFFTDQYGWAAIDKRLVTLPATLLLALLIIRKGADVGMKVLYVVVGTLFLSLLMFFLGRPDSGIAGGFDALMNRIDNPDSFFLVFAICFPAFTGMTAGVGLSGDLKNPKKAIPIGTLAATLTGMVVYIALAYKLAISATPEALDADQMIMSKIALWGPIIPIGLAAATISSALGSALVAPRTLQALAQDRILPSTPMNQFLSKGKGDTNEPVNASLLVFAIAIVFVAMGNVNFVAQIISMFFMVTYGSLCTISFLEHFAADPSYRPAFRSRWYISLLGALMCFWLMFQMSAPYAILSLVVMAALYLTIARFNPDRGGLARLFKGAIFQISRQMQVFLQKSSRLAVAEEEGWRPAVVCMSTSSFNRLDALNLMRWISHRFGFGTYIHFIKGYLSRSTLEESRQVHTRLVRLADVSGSNIYMDTLINPSYTQAVSLVAQLPGISGKENNLILFDFDKDAPDQLDAIVANYQLVASADFDVCILGSSERGFGYCQEIHIWVTPTDFENAGLMILLGYIILGHPNWKNGQMKLFAIFPEDEINEQKEKMLSLIRSGRLPISAKNVELIIRKPGAKRRSIIQERSKDADLTIIGFVGQQIRHEKADFFKGYDSIHNVLFVNSTQEIELYDEEEDQEASLAEAAAEERKKEKHRKKHGEQPAEPDDIEDPEETIKVTEADNQEEPDDPGSSGGTA</sequence>
<dbReference type="GO" id="GO:1990573">
    <property type="term" value="P:potassium ion import across plasma membrane"/>
    <property type="evidence" value="ECO:0007669"/>
    <property type="project" value="TreeGrafter"/>
</dbReference>
<evidence type="ECO:0000256" key="8">
    <source>
        <dbReference type="SAM" id="Phobius"/>
    </source>
</evidence>
<feature type="transmembrane region" description="Helical" evidence="8">
    <location>
        <begin position="391"/>
        <end position="408"/>
    </location>
</feature>
<protein>
    <submittedName>
        <fullName evidence="10">Amino acid permease</fullName>
    </submittedName>
</protein>
<feature type="compositionally biased region" description="Acidic residues" evidence="7">
    <location>
        <begin position="777"/>
        <end position="786"/>
    </location>
</feature>
<feature type="transmembrane region" description="Helical" evidence="8">
    <location>
        <begin position="42"/>
        <end position="65"/>
    </location>
</feature>
<feature type="transmembrane region" description="Helical" evidence="8">
    <location>
        <begin position="12"/>
        <end position="36"/>
    </location>
</feature>
<evidence type="ECO:0000256" key="7">
    <source>
        <dbReference type="SAM" id="MobiDB-lite"/>
    </source>
</evidence>
<keyword evidence="4 8" id="KW-0812">Transmembrane</keyword>
<evidence type="ECO:0000256" key="4">
    <source>
        <dbReference type="ARBA" id="ARBA00022692"/>
    </source>
</evidence>
<feature type="transmembrane region" description="Helical" evidence="8">
    <location>
        <begin position="333"/>
        <end position="352"/>
    </location>
</feature>
<feature type="domain" description="Amino acid permease/ SLC12A" evidence="9">
    <location>
        <begin position="17"/>
        <end position="430"/>
    </location>
</feature>
<gene>
    <name evidence="10" type="ORF">IFK94_15275</name>
</gene>
<feature type="transmembrane region" description="Helical" evidence="8">
    <location>
        <begin position="130"/>
        <end position="149"/>
    </location>
</feature>
<dbReference type="InterPro" id="IPR004841">
    <property type="entry name" value="AA-permease/SLC12A_dom"/>
</dbReference>
<feature type="region of interest" description="Disordered" evidence="7">
    <location>
        <begin position="746"/>
        <end position="810"/>
    </location>
</feature>
<feature type="transmembrane region" description="Helical" evidence="8">
    <location>
        <begin position="358"/>
        <end position="379"/>
    </location>
</feature>
<dbReference type="Proteomes" id="UP000648239">
    <property type="component" value="Unassembled WGS sequence"/>
</dbReference>
<keyword evidence="5 8" id="KW-1133">Transmembrane helix</keyword>
<dbReference type="PANTHER" id="PTHR11827:SF72">
    <property type="entry name" value="GH08340P"/>
    <property type="match status" value="1"/>
</dbReference>
<evidence type="ECO:0000313" key="11">
    <source>
        <dbReference type="Proteomes" id="UP000648239"/>
    </source>
</evidence>
<evidence type="ECO:0000259" key="9">
    <source>
        <dbReference type="Pfam" id="PF00324"/>
    </source>
</evidence>
<keyword evidence="6 8" id="KW-0472">Membrane</keyword>
<organism evidence="10 11">
    <name type="scientific">Candidatus Polarisedimenticola svalbardensis</name>
    <dbReference type="NCBI Taxonomy" id="2886004"/>
    <lineage>
        <taxon>Bacteria</taxon>
        <taxon>Pseudomonadati</taxon>
        <taxon>Acidobacteriota</taxon>
        <taxon>Candidatus Polarisedimenticolia</taxon>
        <taxon>Candidatus Polarisedimenticolales</taxon>
        <taxon>Candidatus Polarisedimenticolaceae</taxon>
        <taxon>Candidatus Polarisedimenticola</taxon>
    </lineage>
</organism>
<dbReference type="GO" id="GO:0016020">
    <property type="term" value="C:membrane"/>
    <property type="evidence" value="ECO:0007669"/>
    <property type="project" value="UniProtKB-SubCell"/>
</dbReference>
<dbReference type="Gene3D" id="1.20.1740.10">
    <property type="entry name" value="Amino acid/polyamine transporter I"/>
    <property type="match status" value="1"/>
</dbReference>
<evidence type="ECO:0000256" key="2">
    <source>
        <dbReference type="ARBA" id="ARBA00010593"/>
    </source>
</evidence>
<evidence type="ECO:0000313" key="10">
    <source>
        <dbReference type="EMBL" id="MBD3869482.1"/>
    </source>
</evidence>
<dbReference type="PANTHER" id="PTHR11827">
    <property type="entry name" value="SOLUTE CARRIER FAMILY 12, CATION COTRANSPORTERS"/>
    <property type="match status" value="1"/>
</dbReference>
<dbReference type="GO" id="GO:0055075">
    <property type="term" value="P:potassium ion homeostasis"/>
    <property type="evidence" value="ECO:0007669"/>
    <property type="project" value="TreeGrafter"/>
</dbReference>
<evidence type="ECO:0000256" key="5">
    <source>
        <dbReference type="ARBA" id="ARBA00022989"/>
    </source>
</evidence>
<dbReference type="GO" id="GO:0015379">
    <property type="term" value="F:potassium:chloride symporter activity"/>
    <property type="evidence" value="ECO:0007669"/>
    <property type="project" value="TreeGrafter"/>
</dbReference>
<feature type="transmembrane region" description="Helical" evidence="8">
    <location>
        <begin position="161"/>
        <end position="181"/>
    </location>
</feature>
<evidence type="ECO:0000256" key="6">
    <source>
        <dbReference type="ARBA" id="ARBA00023136"/>
    </source>
</evidence>
<comment type="caution">
    <text evidence="10">The sequence shown here is derived from an EMBL/GenBank/DDBJ whole genome shotgun (WGS) entry which is preliminary data.</text>
</comment>
<keyword evidence="3" id="KW-0813">Transport</keyword>
<comment type="similarity">
    <text evidence="2">Belongs to the SLC12A transporter family.</text>
</comment>
<feature type="transmembrane region" description="Helical" evidence="8">
    <location>
        <begin position="235"/>
        <end position="256"/>
    </location>
</feature>
<dbReference type="EMBL" id="JACXWD010000097">
    <property type="protein sequence ID" value="MBD3869482.1"/>
    <property type="molecule type" value="Genomic_DNA"/>
</dbReference>
<dbReference type="GO" id="GO:0055064">
    <property type="term" value="P:chloride ion homeostasis"/>
    <property type="evidence" value="ECO:0007669"/>
    <property type="project" value="TreeGrafter"/>
</dbReference>
<evidence type="ECO:0000256" key="3">
    <source>
        <dbReference type="ARBA" id="ARBA00022448"/>
    </source>
</evidence>
<dbReference type="InterPro" id="IPR004842">
    <property type="entry name" value="SLC12A_fam"/>
</dbReference>
<evidence type="ECO:0000256" key="1">
    <source>
        <dbReference type="ARBA" id="ARBA00004141"/>
    </source>
</evidence>
<dbReference type="Pfam" id="PF00324">
    <property type="entry name" value="AA_permease"/>
    <property type="match status" value="1"/>
</dbReference>
<dbReference type="GO" id="GO:0006884">
    <property type="term" value="P:cell volume homeostasis"/>
    <property type="evidence" value="ECO:0007669"/>
    <property type="project" value="TreeGrafter"/>
</dbReference>
<feature type="transmembrane region" description="Helical" evidence="8">
    <location>
        <begin position="86"/>
        <end position="110"/>
    </location>
</feature>
<feature type="transmembrane region" description="Helical" evidence="8">
    <location>
        <begin position="201"/>
        <end position="223"/>
    </location>
</feature>